<dbReference type="InterPro" id="IPR015424">
    <property type="entry name" value="PyrdxlP-dep_Trfase"/>
</dbReference>
<dbReference type="GO" id="GO:0030170">
    <property type="term" value="F:pyridoxal phosphate binding"/>
    <property type="evidence" value="ECO:0007669"/>
    <property type="project" value="InterPro"/>
</dbReference>
<dbReference type="GO" id="GO:0042802">
    <property type="term" value="F:identical protein binding"/>
    <property type="evidence" value="ECO:0007669"/>
    <property type="project" value="TreeGrafter"/>
</dbReference>
<dbReference type="InterPro" id="IPR050103">
    <property type="entry name" value="Class-III_PLP-dep_AT"/>
</dbReference>
<keyword evidence="7" id="KW-1185">Reference proteome</keyword>
<evidence type="ECO:0000313" key="6">
    <source>
        <dbReference type="EMBL" id="RZT78076.1"/>
    </source>
</evidence>
<dbReference type="GO" id="GO:0008483">
    <property type="term" value="F:transaminase activity"/>
    <property type="evidence" value="ECO:0007669"/>
    <property type="project" value="UniProtKB-KW"/>
</dbReference>
<dbReference type="Gene3D" id="3.40.640.10">
    <property type="entry name" value="Type I PLP-dependent aspartate aminotransferase-like (Major domain)"/>
    <property type="match status" value="1"/>
</dbReference>
<evidence type="ECO:0000256" key="4">
    <source>
        <dbReference type="ARBA" id="ARBA00022898"/>
    </source>
</evidence>
<dbReference type="SUPFAM" id="SSF53383">
    <property type="entry name" value="PLP-dependent transferases"/>
    <property type="match status" value="1"/>
</dbReference>
<comment type="cofactor">
    <cofactor evidence="1">
        <name>pyridoxal 5'-phosphate</name>
        <dbReference type="ChEBI" id="CHEBI:597326"/>
    </cofactor>
</comment>
<evidence type="ECO:0000256" key="2">
    <source>
        <dbReference type="ARBA" id="ARBA00022576"/>
    </source>
</evidence>
<dbReference type="PANTHER" id="PTHR11986:SF79">
    <property type="entry name" value="ACETYLORNITHINE AMINOTRANSFERASE, MITOCHONDRIAL"/>
    <property type="match status" value="1"/>
</dbReference>
<evidence type="ECO:0000313" key="7">
    <source>
        <dbReference type="Proteomes" id="UP000293781"/>
    </source>
</evidence>
<sequence length="427" mass="45506">MTAWWIADPTTADSQRQRLLDDYAAHVADDISAPLRALRASILTNGGDRDLVRDPDGTAYLDLRCGAGVAALGHRPRAAVDALRDALRTMDIGDQQLPSQLRADLAADLSTTVGEGRWRWQFCGGGSEAAEFALRTAMAATGRDRVVALHGGYHGQAGLAAAVTDPRHLPGPYPRLAVEPIRITPNDDVALALIDDRVAAVIAEPVQLSGRICLLSAEWLRALRLRCDTTGTILVLDETKSGLNRCGPLWAHENSGIVPDILLVGKALSAGLYPVAAYGLRDEGVLRDWRSPLRSSYGGSLLGMAVGRAALAQLTDPDNQRCYQRTAEAFALRLRHHLGHPDDSGRQLRRHGAAFELALPNPETALFVAADLLHRRVLVPMPTASALILLPALTVSDDTADLACARIAAAVRAAAAALPSGEDATIC</sequence>
<comment type="caution">
    <text evidence="6">The sequence shown here is derived from an EMBL/GenBank/DDBJ whole genome shotgun (WGS) entry which is preliminary data.</text>
</comment>
<dbReference type="PIRSF" id="PIRSF000521">
    <property type="entry name" value="Transaminase_4ab_Lys_Orn"/>
    <property type="match status" value="1"/>
</dbReference>
<organism evidence="6 7">
    <name type="scientific">Micromonospora violae</name>
    <dbReference type="NCBI Taxonomy" id="1278207"/>
    <lineage>
        <taxon>Bacteria</taxon>
        <taxon>Bacillati</taxon>
        <taxon>Actinomycetota</taxon>
        <taxon>Actinomycetes</taxon>
        <taxon>Micromonosporales</taxon>
        <taxon>Micromonosporaceae</taxon>
        <taxon>Micromonospora</taxon>
    </lineage>
</organism>
<evidence type="ECO:0000256" key="3">
    <source>
        <dbReference type="ARBA" id="ARBA00022679"/>
    </source>
</evidence>
<proteinExistence type="inferred from homology"/>
<dbReference type="AlphaFoldDB" id="A0A4Q7UAQ2"/>
<keyword evidence="2 6" id="KW-0032">Aminotransferase</keyword>
<evidence type="ECO:0000256" key="5">
    <source>
        <dbReference type="RuleBase" id="RU003560"/>
    </source>
</evidence>
<dbReference type="RefSeq" id="WP_165435732.1">
    <property type="nucleotide sequence ID" value="NZ_JBEZZO010000015.1"/>
</dbReference>
<accession>A0A4Q7UAQ2</accession>
<keyword evidence="4 5" id="KW-0663">Pyridoxal phosphate</keyword>
<name>A0A4Q7UAQ2_9ACTN</name>
<dbReference type="Proteomes" id="UP000293781">
    <property type="component" value="Unassembled WGS sequence"/>
</dbReference>
<reference evidence="6 7" key="1">
    <citation type="submission" date="2019-02" db="EMBL/GenBank/DDBJ databases">
        <title>Sequencing the genomes of 1000 actinobacteria strains.</title>
        <authorList>
            <person name="Klenk H.-P."/>
        </authorList>
    </citation>
    <scope>NUCLEOTIDE SEQUENCE [LARGE SCALE GENOMIC DNA]</scope>
    <source>
        <strain evidence="6 7">DSM 45888</strain>
    </source>
</reference>
<protein>
    <submittedName>
        <fullName evidence="6">Acetylornithine/LysW-gamma-L-lysine aminotransferase</fullName>
    </submittedName>
</protein>
<gene>
    <name evidence="6" type="ORF">EV382_1257</name>
</gene>
<keyword evidence="3 6" id="KW-0808">Transferase</keyword>
<dbReference type="InterPro" id="IPR015422">
    <property type="entry name" value="PyrdxlP-dep_Trfase_small"/>
</dbReference>
<dbReference type="Pfam" id="PF00202">
    <property type="entry name" value="Aminotran_3"/>
    <property type="match status" value="1"/>
</dbReference>
<evidence type="ECO:0000256" key="1">
    <source>
        <dbReference type="ARBA" id="ARBA00001933"/>
    </source>
</evidence>
<dbReference type="PANTHER" id="PTHR11986">
    <property type="entry name" value="AMINOTRANSFERASE CLASS III"/>
    <property type="match status" value="1"/>
</dbReference>
<dbReference type="EMBL" id="SHKK01000001">
    <property type="protein sequence ID" value="RZT78076.1"/>
    <property type="molecule type" value="Genomic_DNA"/>
</dbReference>
<dbReference type="InterPro" id="IPR005814">
    <property type="entry name" value="Aminotrans_3"/>
</dbReference>
<comment type="similarity">
    <text evidence="5">Belongs to the class-III pyridoxal-phosphate-dependent aminotransferase family.</text>
</comment>
<dbReference type="InterPro" id="IPR015421">
    <property type="entry name" value="PyrdxlP-dep_Trfase_major"/>
</dbReference>
<dbReference type="Gene3D" id="3.90.1150.10">
    <property type="entry name" value="Aspartate Aminotransferase, domain 1"/>
    <property type="match status" value="1"/>
</dbReference>